<sequence length="160" mass="16571">MLKRLAIAAAALALMGQGGEITRSPPMVKGTGLPLEGDELPIRAATTPPPALDPVTDEDRRGTMPAGELCRFATERGPVLIAGAERLAFARPGGIATPMLYEGPELRLGGYFTAGDVTIVVEPDSASARAAVGGGTVWTAAAIIDRAGRNARHAGIWQCR</sequence>
<evidence type="ECO:0000313" key="3">
    <source>
        <dbReference type="Proteomes" id="UP000018851"/>
    </source>
</evidence>
<keyword evidence="3" id="KW-1185">Reference proteome</keyword>
<accession>W0ACM8</accession>
<evidence type="ECO:0000256" key="1">
    <source>
        <dbReference type="SAM" id="MobiDB-lite"/>
    </source>
</evidence>
<dbReference type="RefSeq" id="WP_025292259.1">
    <property type="nucleotide sequence ID" value="NZ_CP006644.1"/>
</dbReference>
<feature type="region of interest" description="Disordered" evidence="1">
    <location>
        <begin position="41"/>
        <end position="61"/>
    </location>
</feature>
<evidence type="ECO:0000313" key="2">
    <source>
        <dbReference type="EMBL" id="AHE54038.1"/>
    </source>
</evidence>
<dbReference type="AlphaFoldDB" id="W0ACM8"/>
<dbReference type="PATRIC" id="fig|1123269.5.peg.2258"/>
<dbReference type="EMBL" id="CP006644">
    <property type="protein sequence ID" value="AHE54038.1"/>
    <property type="molecule type" value="Genomic_DNA"/>
</dbReference>
<dbReference type="KEGG" id="ssan:NX02_11640"/>
<gene>
    <name evidence="2" type="ORF">NX02_11640</name>
</gene>
<dbReference type="HOGENOM" id="CLU_1651044_0_0_5"/>
<name>W0ACM8_9SPHN</name>
<organism evidence="2 3">
    <name type="scientific">Sphingomonas sanxanigenens DSM 19645 = NX02</name>
    <dbReference type="NCBI Taxonomy" id="1123269"/>
    <lineage>
        <taxon>Bacteria</taxon>
        <taxon>Pseudomonadati</taxon>
        <taxon>Pseudomonadota</taxon>
        <taxon>Alphaproteobacteria</taxon>
        <taxon>Sphingomonadales</taxon>
        <taxon>Sphingomonadaceae</taxon>
        <taxon>Sphingomonas</taxon>
    </lineage>
</organism>
<dbReference type="Proteomes" id="UP000018851">
    <property type="component" value="Chromosome"/>
</dbReference>
<protein>
    <submittedName>
        <fullName evidence="2">Uncharacterized protein</fullName>
    </submittedName>
</protein>
<proteinExistence type="predicted"/>
<reference evidence="2 3" key="1">
    <citation type="submission" date="2013-07" db="EMBL/GenBank/DDBJ databases">
        <title>Completed genome of Sphingomonas sanxanigenens NX02.</title>
        <authorList>
            <person name="Ma T."/>
            <person name="Huang H."/>
            <person name="Wu M."/>
            <person name="Li X."/>
            <person name="Li G."/>
        </authorList>
    </citation>
    <scope>NUCLEOTIDE SEQUENCE [LARGE SCALE GENOMIC DNA]</scope>
    <source>
        <strain evidence="2 3">NX02</strain>
    </source>
</reference>